<name>A0A8J7KAD9_9GAMM</name>
<gene>
    <name evidence="1" type="ORF">IOQ59_11465</name>
</gene>
<protein>
    <submittedName>
        <fullName evidence="1">Uncharacterized protein</fullName>
    </submittedName>
</protein>
<reference evidence="1" key="1">
    <citation type="submission" date="2020-10" db="EMBL/GenBank/DDBJ databases">
        <title>Bacterium isolated from coastal waters sediment.</title>
        <authorList>
            <person name="Chen R.-J."/>
            <person name="Lu D.-C."/>
            <person name="Zhu K.-L."/>
            <person name="Du Z.-J."/>
        </authorList>
    </citation>
    <scope>NUCLEOTIDE SEQUENCE</scope>
    <source>
        <strain evidence="1">N1Y112</strain>
    </source>
</reference>
<keyword evidence="2" id="KW-1185">Reference proteome</keyword>
<sequence>MKLSDITRTEVFFTGSLYRACENENSGIEKLLKDKLGIGGTVEIIDSSFEVCLFRDFSMAYSLERENKSFEKQTFDNVFVLSDGSIVLVEAKAHQGFDPKQIQQMKKAAEKIVASDIPFNKVYLVGLCSSEYTPKLSTIASFDAVITWKEISSCFNDEKHTFMRADSIYNDRVAKKKRQRAASSHI</sequence>
<evidence type="ECO:0000313" key="1">
    <source>
        <dbReference type="EMBL" id="MBE9397876.1"/>
    </source>
</evidence>
<dbReference type="Proteomes" id="UP000640333">
    <property type="component" value="Unassembled WGS sequence"/>
</dbReference>
<dbReference type="RefSeq" id="WP_193953429.1">
    <property type="nucleotide sequence ID" value="NZ_JADEYS010000010.1"/>
</dbReference>
<accession>A0A8J7KAD9</accession>
<proteinExistence type="predicted"/>
<dbReference type="AlphaFoldDB" id="A0A8J7KAD9"/>
<organism evidence="1 2">
    <name type="scientific">Pontibacterium sinense</name>
    <dbReference type="NCBI Taxonomy" id="2781979"/>
    <lineage>
        <taxon>Bacteria</taxon>
        <taxon>Pseudomonadati</taxon>
        <taxon>Pseudomonadota</taxon>
        <taxon>Gammaproteobacteria</taxon>
        <taxon>Oceanospirillales</taxon>
        <taxon>Oceanospirillaceae</taxon>
        <taxon>Pontibacterium</taxon>
    </lineage>
</organism>
<dbReference type="EMBL" id="JADEYS010000010">
    <property type="protein sequence ID" value="MBE9397876.1"/>
    <property type="molecule type" value="Genomic_DNA"/>
</dbReference>
<evidence type="ECO:0000313" key="2">
    <source>
        <dbReference type="Proteomes" id="UP000640333"/>
    </source>
</evidence>
<comment type="caution">
    <text evidence="1">The sequence shown here is derived from an EMBL/GenBank/DDBJ whole genome shotgun (WGS) entry which is preliminary data.</text>
</comment>